<name>A0A6M3XCS1_9ZZZZ</name>
<dbReference type="Gene3D" id="3.20.20.70">
    <property type="entry name" value="Aldolase class I"/>
    <property type="match status" value="1"/>
</dbReference>
<dbReference type="CDD" id="cd21109">
    <property type="entry name" value="SPASM"/>
    <property type="match status" value="1"/>
</dbReference>
<evidence type="ECO:0000256" key="6">
    <source>
        <dbReference type="ARBA" id="ARBA00023014"/>
    </source>
</evidence>
<dbReference type="SUPFAM" id="SSF102114">
    <property type="entry name" value="Radical SAM enzymes"/>
    <property type="match status" value="1"/>
</dbReference>
<evidence type="ECO:0000259" key="9">
    <source>
        <dbReference type="Pfam" id="PF13186"/>
    </source>
</evidence>
<dbReference type="InterPro" id="IPR007197">
    <property type="entry name" value="rSAM"/>
</dbReference>
<dbReference type="GO" id="GO:0046872">
    <property type="term" value="F:metal ion binding"/>
    <property type="evidence" value="ECO:0007669"/>
    <property type="project" value="UniProtKB-KW"/>
</dbReference>
<dbReference type="InterPro" id="IPR058240">
    <property type="entry name" value="rSAM_sf"/>
</dbReference>
<dbReference type="EMBL" id="MT144600">
    <property type="protein sequence ID" value="QJH94395.1"/>
    <property type="molecule type" value="Genomic_DNA"/>
</dbReference>
<dbReference type="Pfam" id="PF13186">
    <property type="entry name" value="SPASM"/>
    <property type="match status" value="1"/>
</dbReference>
<comment type="cofactor">
    <cofactor evidence="1">
        <name>[4Fe-4S] cluster</name>
        <dbReference type="ChEBI" id="CHEBI:49883"/>
    </cofactor>
</comment>
<evidence type="ECO:0000313" key="10">
    <source>
        <dbReference type="EMBL" id="QJH94395.1"/>
    </source>
</evidence>
<dbReference type="SFLD" id="SFLDG01387">
    <property type="entry name" value="BtrN-like_SPASM_domain_contain"/>
    <property type="match status" value="1"/>
</dbReference>
<dbReference type="InterPro" id="IPR013785">
    <property type="entry name" value="Aldolase_TIM"/>
</dbReference>
<dbReference type="PANTHER" id="PTHR11228">
    <property type="entry name" value="RADICAL SAM DOMAIN PROTEIN"/>
    <property type="match status" value="1"/>
</dbReference>
<reference evidence="10" key="1">
    <citation type="submission" date="2020-03" db="EMBL/GenBank/DDBJ databases">
        <title>The deep terrestrial virosphere.</title>
        <authorList>
            <person name="Holmfeldt K."/>
            <person name="Nilsson E."/>
            <person name="Simone D."/>
            <person name="Lopez-Fernandez M."/>
            <person name="Wu X."/>
            <person name="de Brujin I."/>
            <person name="Lundin D."/>
            <person name="Andersson A."/>
            <person name="Bertilsson S."/>
            <person name="Dopson M."/>
        </authorList>
    </citation>
    <scope>NUCLEOTIDE SEQUENCE</scope>
    <source>
        <strain evidence="10">TM448B00218</strain>
    </source>
</reference>
<evidence type="ECO:0000256" key="4">
    <source>
        <dbReference type="ARBA" id="ARBA00022723"/>
    </source>
</evidence>
<feature type="compositionally biased region" description="Polar residues" evidence="7">
    <location>
        <begin position="290"/>
        <end position="300"/>
    </location>
</feature>
<evidence type="ECO:0000256" key="1">
    <source>
        <dbReference type="ARBA" id="ARBA00001966"/>
    </source>
</evidence>
<evidence type="ECO:0000256" key="5">
    <source>
        <dbReference type="ARBA" id="ARBA00023004"/>
    </source>
</evidence>
<dbReference type="InterPro" id="IPR034391">
    <property type="entry name" value="AdoMet-like_SPASM_containing"/>
</dbReference>
<dbReference type="SFLD" id="SFLDG01067">
    <property type="entry name" value="SPASM/twitch_domain_containing"/>
    <property type="match status" value="1"/>
</dbReference>
<evidence type="ECO:0000256" key="2">
    <source>
        <dbReference type="ARBA" id="ARBA00022485"/>
    </source>
</evidence>
<keyword evidence="5" id="KW-0408">Iron</keyword>
<feature type="domain" description="4Fe4S-binding SPASM" evidence="9">
    <location>
        <begin position="208"/>
        <end position="267"/>
    </location>
</feature>
<dbReference type="GO" id="GO:0051536">
    <property type="term" value="F:iron-sulfur cluster binding"/>
    <property type="evidence" value="ECO:0007669"/>
    <property type="project" value="UniProtKB-KW"/>
</dbReference>
<proteinExistence type="predicted"/>
<sequence>MKLINPEIRVETSNLCNAKCIVCPREKMTRKKCIMGDKHFRELVGQAKELGATGISPFGYGEPLLDEHLWVKLIYCGDFHTNITTNASLLDPDTSRILLASGLKQIRFSAHGMGANYERVHKRLRWMEFIANVSEFIRINNDVFGHSCTTEVSVIPMHGESVQQIVDFWKPMVDFLEVWRPHNWTDGKDFRPTARKKKTCGRPFRGPVQIQSDGKMIVCCFDYDGKLTVGDTHKNSIEEILKGDRFNEIREAHTTGKLDGLICQTCDQLNIEEHSPLLYSNRDPEMKAGKTSSTKFNLEG</sequence>
<feature type="region of interest" description="Disordered" evidence="7">
    <location>
        <begin position="281"/>
        <end position="300"/>
    </location>
</feature>
<dbReference type="PANTHER" id="PTHR11228:SF7">
    <property type="entry name" value="PQQA PEPTIDE CYCLASE"/>
    <property type="match status" value="1"/>
</dbReference>
<dbReference type="CDD" id="cd01335">
    <property type="entry name" value="Radical_SAM"/>
    <property type="match status" value="1"/>
</dbReference>
<dbReference type="SFLD" id="SFLDS00029">
    <property type="entry name" value="Radical_SAM"/>
    <property type="match status" value="1"/>
</dbReference>
<gene>
    <name evidence="10" type="ORF">TM448B00218_0038</name>
</gene>
<keyword evidence="2" id="KW-0004">4Fe-4S</keyword>
<keyword evidence="6" id="KW-0411">Iron-sulfur</keyword>
<organism evidence="10">
    <name type="scientific">viral metagenome</name>
    <dbReference type="NCBI Taxonomy" id="1070528"/>
    <lineage>
        <taxon>unclassified sequences</taxon>
        <taxon>metagenomes</taxon>
        <taxon>organismal metagenomes</taxon>
    </lineage>
</organism>
<accession>A0A6M3XCS1</accession>
<dbReference type="Pfam" id="PF04055">
    <property type="entry name" value="Radical_SAM"/>
    <property type="match status" value="1"/>
</dbReference>
<evidence type="ECO:0000259" key="8">
    <source>
        <dbReference type="Pfam" id="PF04055"/>
    </source>
</evidence>
<feature type="domain" description="Radical SAM core" evidence="8">
    <location>
        <begin position="11"/>
        <end position="166"/>
    </location>
</feature>
<dbReference type="InterPro" id="IPR050377">
    <property type="entry name" value="Radical_SAM_PqqE_MftC-like"/>
</dbReference>
<dbReference type="AlphaFoldDB" id="A0A6M3XCS1"/>
<keyword evidence="4" id="KW-0479">Metal-binding</keyword>
<protein>
    <submittedName>
        <fullName evidence="10">Putative iron-sulfur cluster-binding domain contining protein</fullName>
    </submittedName>
</protein>
<dbReference type="GO" id="GO:0003824">
    <property type="term" value="F:catalytic activity"/>
    <property type="evidence" value="ECO:0007669"/>
    <property type="project" value="InterPro"/>
</dbReference>
<dbReference type="InterPro" id="IPR023885">
    <property type="entry name" value="4Fe4S-binding_SPASM_dom"/>
</dbReference>
<keyword evidence="3" id="KW-0949">S-adenosyl-L-methionine</keyword>
<evidence type="ECO:0000256" key="3">
    <source>
        <dbReference type="ARBA" id="ARBA00022691"/>
    </source>
</evidence>
<evidence type="ECO:0000256" key="7">
    <source>
        <dbReference type="SAM" id="MobiDB-lite"/>
    </source>
</evidence>